<protein>
    <submittedName>
        <fullName evidence="1">Uncharacterized protein</fullName>
    </submittedName>
</protein>
<dbReference type="AlphaFoldDB" id="F8IHT5"/>
<evidence type="ECO:0000313" key="2">
    <source>
        <dbReference type="Proteomes" id="UP000000292"/>
    </source>
</evidence>
<organism evidence="1 2">
    <name type="scientific">Alicyclobacillus acidocaldarius (strain Tc-4-1)</name>
    <name type="common">Bacillus acidocaldarius</name>
    <dbReference type="NCBI Taxonomy" id="1048834"/>
    <lineage>
        <taxon>Bacteria</taxon>
        <taxon>Bacillati</taxon>
        <taxon>Bacillota</taxon>
        <taxon>Bacilli</taxon>
        <taxon>Bacillales</taxon>
        <taxon>Alicyclobacillaceae</taxon>
        <taxon>Alicyclobacillus</taxon>
    </lineage>
</organism>
<gene>
    <name evidence="1" type="ordered locus">TC41_1285</name>
</gene>
<dbReference type="HOGENOM" id="CLU_3211513_0_0_9"/>
<sequence>MTAPAEAVIPYDPSSVDVRAEVQSDGIVSMNRGALGHRLNGHPP</sequence>
<reference evidence="1 2" key="1">
    <citation type="journal article" date="2011" name="J. Bacteriol.">
        <title>Complete Genome Sequence of Alicyclobacillus acidocaldarius Strain Tc-4-1.</title>
        <authorList>
            <person name="Chen Y."/>
            <person name="He Y."/>
            <person name="Zhang B."/>
            <person name="Yang J."/>
            <person name="Li W."/>
            <person name="Dong Z."/>
            <person name="Hu S."/>
        </authorList>
    </citation>
    <scope>NUCLEOTIDE SEQUENCE [LARGE SCALE GENOMIC DNA]</scope>
    <source>
        <strain evidence="1 2">Tc-4-1</strain>
    </source>
</reference>
<reference evidence="2" key="2">
    <citation type="submission" date="2011-06" db="EMBL/GenBank/DDBJ databases">
        <title>The complete genome sequence of Alicyclobacillus acidocaldarius sp. Tc-4-1.</title>
        <authorList>
            <person name="Chen Y."/>
            <person name="He Y."/>
            <person name="Dong Z."/>
            <person name="Hu S."/>
        </authorList>
    </citation>
    <scope>NUCLEOTIDE SEQUENCE [LARGE SCALE GENOMIC DNA]</scope>
    <source>
        <strain evidence="2">Tc-4-1</strain>
    </source>
</reference>
<name>F8IHT5_ALIAT</name>
<proteinExistence type="predicted"/>
<dbReference type="EMBL" id="CP002902">
    <property type="protein sequence ID" value="AEJ43225.1"/>
    <property type="molecule type" value="Genomic_DNA"/>
</dbReference>
<accession>F8IHT5</accession>
<evidence type="ECO:0000313" key="1">
    <source>
        <dbReference type="EMBL" id="AEJ43225.1"/>
    </source>
</evidence>
<dbReference type="Proteomes" id="UP000000292">
    <property type="component" value="Chromosome"/>
</dbReference>
<dbReference type="PATRIC" id="fig|1048834.4.peg.1224"/>
<dbReference type="STRING" id="1048834.TC41_1285"/>
<dbReference type="KEGG" id="aad:TC41_1285"/>